<protein>
    <submittedName>
        <fullName evidence="1">Uncharacterized protein</fullName>
    </submittedName>
</protein>
<keyword evidence="2" id="KW-1185">Reference proteome</keyword>
<name>A0A081BUG2_VECG1</name>
<evidence type="ECO:0000313" key="1">
    <source>
        <dbReference type="EMBL" id="GAK55967.1"/>
    </source>
</evidence>
<gene>
    <name evidence="1" type="ORF">U27_02928</name>
</gene>
<dbReference type="AlphaFoldDB" id="A0A081BUG2"/>
<evidence type="ECO:0000313" key="2">
    <source>
        <dbReference type="Proteomes" id="UP000030661"/>
    </source>
</evidence>
<organism evidence="1">
    <name type="scientific">Vecturithrix granuli</name>
    <dbReference type="NCBI Taxonomy" id="1499967"/>
    <lineage>
        <taxon>Bacteria</taxon>
        <taxon>Candidatus Moduliflexota</taxon>
        <taxon>Candidatus Vecturitrichia</taxon>
        <taxon>Candidatus Vecturitrichales</taxon>
        <taxon>Candidatus Vecturitrichaceae</taxon>
        <taxon>Candidatus Vecturithrix</taxon>
    </lineage>
</organism>
<proteinExistence type="predicted"/>
<dbReference type="Proteomes" id="UP000030661">
    <property type="component" value="Unassembled WGS sequence"/>
</dbReference>
<dbReference type="EMBL" id="DF820464">
    <property type="protein sequence ID" value="GAK55967.1"/>
    <property type="molecule type" value="Genomic_DNA"/>
</dbReference>
<dbReference type="HOGENOM" id="CLU_1811984_0_0_0"/>
<sequence>MKTMIQTQPSARMIVRRLELLNDFSIDPAFPLASVSIFLPFQNFAWKNAVLDVINGQLTLIHLFPGMSSHYIVSLSNLLLHLCQHFFKHGVPLSIPLSLCAARRKCLFPKLLPATMNAAFEAKISNRYLLKVTKLSFRLTAM</sequence>
<reference evidence="1" key="1">
    <citation type="journal article" date="2015" name="PeerJ">
        <title>First genomic representation of candidate bacterial phylum KSB3 points to enhanced environmental sensing as a trigger of wastewater bulking.</title>
        <authorList>
            <person name="Sekiguchi Y."/>
            <person name="Ohashi A."/>
            <person name="Parks D.H."/>
            <person name="Yamauchi T."/>
            <person name="Tyson G.W."/>
            <person name="Hugenholtz P."/>
        </authorList>
    </citation>
    <scope>NUCLEOTIDE SEQUENCE [LARGE SCALE GENOMIC DNA]</scope>
</reference>
<accession>A0A081BUG2</accession>